<comment type="caution">
    <text evidence="2">The sequence shown here is derived from an EMBL/GenBank/DDBJ whole genome shotgun (WGS) entry which is preliminary data.</text>
</comment>
<dbReference type="EMBL" id="JXYS01000027">
    <property type="protein sequence ID" value="KJF17895.1"/>
    <property type="molecule type" value="Genomic_DNA"/>
</dbReference>
<dbReference type="Proteomes" id="UP000032360">
    <property type="component" value="Unassembled WGS sequence"/>
</dbReference>
<keyword evidence="1" id="KW-0472">Membrane</keyword>
<accession>A0A0D8HIX6</accession>
<keyword evidence="3" id="KW-1185">Reference proteome</keyword>
<reference evidence="2 3" key="1">
    <citation type="submission" date="2015-01" db="EMBL/GenBank/DDBJ databases">
        <title>Draft genome of the acidophilic iron oxidizer Acidithrix ferrooxidans strain Py-F3.</title>
        <authorList>
            <person name="Poehlein A."/>
            <person name="Eisen S."/>
            <person name="Schloemann M."/>
            <person name="Johnson B.D."/>
            <person name="Daniel R."/>
            <person name="Muehling M."/>
        </authorList>
    </citation>
    <scope>NUCLEOTIDE SEQUENCE [LARGE SCALE GENOMIC DNA]</scope>
    <source>
        <strain evidence="2 3">Py-F3</strain>
    </source>
</reference>
<dbReference type="STRING" id="1280514.AXFE_11770"/>
<feature type="transmembrane region" description="Helical" evidence="1">
    <location>
        <begin position="12"/>
        <end position="34"/>
    </location>
</feature>
<evidence type="ECO:0000313" key="2">
    <source>
        <dbReference type="EMBL" id="KJF17895.1"/>
    </source>
</evidence>
<keyword evidence="1" id="KW-1133">Transmembrane helix</keyword>
<evidence type="ECO:0000256" key="1">
    <source>
        <dbReference type="SAM" id="Phobius"/>
    </source>
</evidence>
<gene>
    <name evidence="2" type="ORF">AXFE_11770</name>
</gene>
<name>A0A0D8HIX6_9ACTN</name>
<dbReference type="AlphaFoldDB" id="A0A0D8HIX6"/>
<organism evidence="2 3">
    <name type="scientific">Acidithrix ferrooxidans</name>
    <dbReference type="NCBI Taxonomy" id="1280514"/>
    <lineage>
        <taxon>Bacteria</taxon>
        <taxon>Bacillati</taxon>
        <taxon>Actinomycetota</taxon>
        <taxon>Acidimicrobiia</taxon>
        <taxon>Acidimicrobiales</taxon>
        <taxon>Acidimicrobiaceae</taxon>
        <taxon>Acidithrix</taxon>
    </lineage>
</organism>
<protein>
    <submittedName>
        <fullName evidence="2">Uncharacterized protein</fullName>
    </submittedName>
</protein>
<proteinExistence type="predicted"/>
<sequence>MVDRDLLAKDFFLHLIVYASLLIPRFAFSAIGIVGE</sequence>
<evidence type="ECO:0000313" key="3">
    <source>
        <dbReference type="Proteomes" id="UP000032360"/>
    </source>
</evidence>
<keyword evidence="1" id="KW-0812">Transmembrane</keyword>